<evidence type="ECO:0000313" key="3">
    <source>
        <dbReference type="Proteomes" id="UP000663868"/>
    </source>
</evidence>
<evidence type="ECO:0000256" key="1">
    <source>
        <dbReference type="SAM" id="MobiDB-lite"/>
    </source>
</evidence>
<feature type="region of interest" description="Disordered" evidence="1">
    <location>
        <begin position="72"/>
        <end position="94"/>
    </location>
</feature>
<feature type="non-terminal residue" evidence="2">
    <location>
        <position position="94"/>
    </location>
</feature>
<dbReference type="EMBL" id="CAJOBB010028103">
    <property type="protein sequence ID" value="CAF4427535.1"/>
    <property type="molecule type" value="Genomic_DNA"/>
</dbReference>
<name>A0A820QPK2_9BILA</name>
<reference evidence="2" key="1">
    <citation type="submission" date="2021-02" db="EMBL/GenBank/DDBJ databases">
        <authorList>
            <person name="Nowell W R."/>
        </authorList>
    </citation>
    <scope>NUCLEOTIDE SEQUENCE</scope>
</reference>
<gene>
    <name evidence="2" type="ORF">KXQ929_LOCUS52582</name>
</gene>
<comment type="caution">
    <text evidence="2">The sequence shown here is derived from an EMBL/GenBank/DDBJ whole genome shotgun (WGS) entry which is preliminary data.</text>
</comment>
<proteinExistence type="predicted"/>
<evidence type="ECO:0000313" key="2">
    <source>
        <dbReference type="EMBL" id="CAF4427535.1"/>
    </source>
</evidence>
<feature type="non-terminal residue" evidence="2">
    <location>
        <position position="1"/>
    </location>
</feature>
<organism evidence="2 3">
    <name type="scientific">Adineta steineri</name>
    <dbReference type="NCBI Taxonomy" id="433720"/>
    <lineage>
        <taxon>Eukaryota</taxon>
        <taxon>Metazoa</taxon>
        <taxon>Spiralia</taxon>
        <taxon>Gnathifera</taxon>
        <taxon>Rotifera</taxon>
        <taxon>Eurotatoria</taxon>
        <taxon>Bdelloidea</taxon>
        <taxon>Adinetida</taxon>
        <taxon>Adinetidae</taxon>
        <taxon>Adineta</taxon>
    </lineage>
</organism>
<dbReference type="AlphaFoldDB" id="A0A820QPK2"/>
<accession>A0A820QPK2</accession>
<protein>
    <submittedName>
        <fullName evidence="2">Uncharacterized protein</fullName>
    </submittedName>
</protein>
<sequence>QRLRDEREQKRATLDERHRYLFDIIATRLGIDKSEVEENVLDSNNFQLMDQFFVENGSQYLVFFYQEPEPEVQQSGADSYRRGLSPYTKSVNTS</sequence>
<dbReference type="Proteomes" id="UP000663868">
    <property type="component" value="Unassembled WGS sequence"/>
</dbReference>